<dbReference type="InterPro" id="IPR001331">
    <property type="entry name" value="GDS_CDC24_CS"/>
</dbReference>
<dbReference type="PROSITE" id="PS50031">
    <property type="entry name" value="EH"/>
    <property type="match status" value="2"/>
</dbReference>
<dbReference type="InterPro" id="IPR035899">
    <property type="entry name" value="DBL_dom_sf"/>
</dbReference>
<dbReference type="SUPFAM" id="SSF47473">
    <property type="entry name" value="EF-hand"/>
    <property type="match status" value="2"/>
</dbReference>
<dbReference type="FunFam" id="1.10.238.10:FF:000055">
    <property type="entry name" value="Intersectin-1 isoform 1"/>
    <property type="match status" value="1"/>
</dbReference>
<dbReference type="CDD" id="cd00052">
    <property type="entry name" value="EH"/>
    <property type="match status" value="2"/>
</dbReference>
<keyword evidence="24" id="KW-0966">Cell projection</keyword>
<dbReference type="InterPro" id="IPR001452">
    <property type="entry name" value="SH3_domain"/>
</dbReference>
<reference evidence="36" key="1">
    <citation type="submission" date="2025-08" db="UniProtKB">
        <authorList>
            <consortium name="Ensembl"/>
        </authorList>
    </citation>
    <scope>IDENTIFICATION</scope>
</reference>
<dbReference type="PRINTS" id="PR00499">
    <property type="entry name" value="P67PHOX"/>
</dbReference>
<dbReference type="PROSITE" id="PS50004">
    <property type="entry name" value="C2"/>
    <property type="match status" value="1"/>
</dbReference>
<evidence type="ECO:0000256" key="7">
    <source>
        <dbReference type="ARBA" id="ARBA00022443"/>
    </source>
</evidence>
<dbReference type="GO" id="GO:0006887">
    <property type="term" value="P:exocytosis"/>
    <property type="evidence" value="ECO:0007669"/>
    <property type="project" value="UniProtKB-KW"/>
</dbReference>
<dbReference type="InterPro" id="IPR036028">
    <property type="entry name" value="SH3-like_dom_sf"/>
</dbReference>
<dbReference type="PROSITE" id="PS50003">
    <property type="entry name" value="PH_DOMAIN"/>
    <property type="match status" value="1"/>
</dbReference>
<dbReference type="InterPro" id="IPR011993">
    <property type="entry name" value="PH-like_dom_sf"/>
</dbReference>
<dbReference type="GO" id="GO:0030027">
    <property type="term" value="C:lamellipodium"/>
    <property type="evidence" value="ECO:0007669"/>
    <property type="project" value="UniProtKB-SubCell"/>
</dbReference>
<feature type="coiled-coil region" evidence="28">
    <location>
        <begin position="326"/>
        <end position="480"/>
    </location>
</feature>
<evidence type="ECO:0000256" key="9">
    <source>
        <dbReference type="ARBA" id="ARBA00022475"/>
    </source>
</evidence>
<keyword evidence="20 28" id="KW-0175">Coiled coil</keyword>
<dbReference type="CDD" id="cd11989">
    <property type="entry name" value="SH3_Intersectin1_2"/>
    <property type="match status" value="1"/>
</dbReference>
<feature type="domain" description="SH3" evidence="30">
    <location>
        <begin position="757"/>
        <end position="815"/>
    </location>
</feature>
<evidence type="ECO:0000256" key="11">
    <source>
        <dbReference type="ARBA" id="ARBA00022490"/>
    </source>
</evidence>
<dbReference type="Gene3D" id="2.30.30.40">
    <property type="entry name" value="SH3 Domains"/>
    <property type="match status" value="5"/>
</dbReference>
<dbReference type="InterPro" id="IPR001849">
    <property type="entry name" value="PH_domain"/>
</dbReference>
<keyword evidence="19" id="KW-0770">Synapse</keyword>
<keyword evidence="15" id="KW-0677">Repeat</keyword>
<evidence type="ECO:0000256" key="29">
    <source>
        <dbReference type="SAM" id="MobiDB-lite"/>
    </source>
</evidence>
<feature type="compositionally biased region" description="Basic and acidic residues" evidence="29">
    <location>
        <begin position="312"/>
        <end position="321"/>
    </location>
</feature>
<comment type="subcellular location">
    <subcellularLocation>
        <location evidence="2">Cell membrane</location>
    </subcellularLocation>
    <subcellularLocation>
        <location evidence="5">Cell projection</location>
        <location evidence="5">Lamellipodium</location>
    </subcellularLocation>
    <subcellularLocation>
        <location evidence="4">Cytoplasm</location>
    </subcellularLocation>
    <subcellularLocation>
        <location evidence="6">Membrane</location>
        <location evidence="6">Clathrin-coated pit</location>
    </subcellularLocation>
    <subcellularLocation>
        <location evidence="3">Nucleus envelope</location>
    </subcellularLocation>
    <subcellularLocation>
        <location evidence="1">Recycling endosome</location>
    </subcellularLocation>
    <subcellularLocation>
        <location evidence="25">Synapse</location>
        <location evidence="25">Synaptosome</location>
    </subcellularLocation>
</comment>
<dbReference type="PROSITE" id="PS50002">
    <property type="entry name" value="SH3"/>
    <property type="match status" value="5"/>
</dbReference>
<keyword evidence="13" id="KW-0771">Synaptosome</keyword>
<evidence type="ECO:0000256" key="26">
    <source>
        <dbReference type="ARBA" id="ARBA00074966"/>
    </source>
</evidence>
<keyword evidence="37" id="KW-1185">Reference proteome</keyword>
<dbReference type="Pfam" id="PF12763">
    <property type="entry name" value="EH"/>
    <property type="match status" value="2"/>
</dbReference>
<feature type="domain" description="EF-hand" evidence="35">
    <location>
        <begin position="34"/>
        <end position="69"/>
    </location>
</feature>
<evidence type="ECO:0000256" key="28">
    <source>
        <dbReference type="SAM" id="Coils"/>
    </source>
</evidence>
<dbReference type="Pfam" id="PF00168">
    <property type="entry name" value="C2"/>
    <property type="match status" value="1"/>
</dbReference>
<keyword evidence="9" id="KW-1003">Cell membrane</keyword>
<evidence type="ECO:0000256" key="6">
    <source>
        <dbReference type="ARBA" id="ARBA00004600"/>
    </source>
</evidence>
<dbReference type="GO" id="GO:0045202">
    <property type="term" value="C:synapse"/>
    <property type="evidence" value="ECO:0007669"/>
    <property type="project" value="UniProtKB-SubCell"/>
</dbReference>
<feature type="domain" description="SH3" evidence="30">
    <location>
        <begin position="914"/>
        <end position="978"/>
    </location>
</feature>
<evidence type="ECO:0000256" key="2">
    <source>
        <dbReference type="ARBA" id="ARBA00004236"/>
    </source>
</evidence>
<dbReference type="Pfam" id="PF00018">
    <property type="entry name" value="SH3_1"/>
    <property type="match status" value="3"/>
</dbReference>
<dbReference type="InterPro" id="IPR032140">
    <property type="entry name" value="INTAP"/>
</dbReference>
<dbReference type="Pfam" id="PF16617">
    <property type="entry name" value="INTAP"/>
    <property type="match status" value="1"/>
</dbReference>
<keyword evidence="14" id="KW-0479">Metal-binding</keyword>
<evidence type="ECO:0000256" key="4">
    <source>
        <dbReference type="ARBA" id="ARBA00004496"/>
    </source>
</evidence>
<evidence type="ECO:0000256" key="3">
    <source>
        <dbReference type="ARBA" id="ARBA00004259"/>
    </source>
</evidence>
<evidence type="ECO:0000256" key="16">
    <source>
        <dbReference type="ARBA" id="ARBA00022753"/>
    </source>
</evidence>
<dbReference type="InterPro" id="IPR018247">
    <property type="entry name" value="EF_Hand_1_Ca_BS"/>
</dbReference>
<dbReference type="PANTHER" id="PTHR46006:SF9">
    <property type="entry name" value="INTERSECTIN-1"/>
    <property type="match status" value="1"/>
</dbReference>
<sequence>SWRAKHDQQFHSLKPTSGFITGDQARNFFFQSGLPQPVLAQIWALADMNNDGRMDQLEFSIAMKLIKLKLQGYQLPSALPPVMKQPPIALPSAPGFGNMPSLTTVAPVPMASIPVVGMSPPLVSSVPAAAVPPLANGAPAVIQPLPAFAHPGMLCTETLYSLAINKLFCHFLWIRRKIDMDLAILTYFKECVPPVAEWAVPQSSRLKYRQLFNSHDKTMSGHLTGPQARTILMQSSLPQAQLATIWNLSDIDQDGKLTAEEFILAMHLIDVAMSGQPLPPVLPPEYIPPSFSSVSVDQRLPEEPALEEEQQQLEKKLPVTFEDKKRENFERGNLELEKRRQALLEQQRKEQERLAQLERAEQERKERERQEQERKRQLELEKQLEKQRELERQREEERRKEIERREAAKRELERQRQLEWERNRRQELLNQRNKEQEDIVVLKAKKKTLEFELEALNDKKNQLEGKLQDIRCRLSTQRQEIESTNKSRELRIAEITHLQQQLQVRKYSLLTIKRALEAKELARQQLRDQLDEVEKETRSKLQEIDIFNNQLKELREIHNKQQLQKQKNLEAERLKQKEQERKTELEKQKESVKIMPFPFSLYLCFFLCSEKAPLTISAQEDVKIVYYRALYPFESRSHDEITIQPGDIVMVDESQTGEPGWLGGELKGKTGWFPANYAEKIPENEVPASVKPVVEAAAAPKVSVHETTTSLGTPASTESQPSLTVPSAGQLRQRSAFTPATVTGSSPSPVLGQGEKVEGLQAQALYPWRAKKDNHLNFNKNDVITVLEQQDMWWFGEVQGQKGWFPKSYVKLISGPIRNLPEVLQMIIEQFIKCFPVFCIYFPLAEYVAMYTYESSEQGDLTFQQGDMILVTKKDGDWWTGTLGDKSGVFPSNYVRLKDSEASGAAGKTGSLGKKPEIAQVIASYTATGPEQLTLAPGQLILIRKKNPGGWWEGELQARGKKRQIGWFPANYVKLLTLFSFTIELFLYLTVCQVIGMYDYTAQNDDELAFNKGQIINVLNKEDPDWWKGEVNGQVGLFPSNYVKLTTDMDPSQQWCADLHLLDMLTPTERKRQGYIHELIVTEENYVNDLQLVTEIFQKPLMESELLTEKEVAMIFVNWKELIMCNIKLLKALRVRKKMSGEKMPVKMIGDILTAQLPHMQPYIRFCSCQLNGAALIQQKTDEVPEFKEFVKRLAMDPRCKGMPLSSFLLKPMQRVTRYPLIIKNIIENTPENHPDHSHLKHALEKAEELCSQVNEGVREKENSDRLEWIQAHVQCEGLSEQLVFNSVTNCLGPRKFLHSGKLYKAKSNKELYGFLFNDFLLLTQIIKPLGSSGTDKVFSPKSNLQYKMYKTPIFLNEVLVKLPTDPSGDEPIFHISHIDRVYTLRAESINERTAWVQKIKAASELYIETEKKKREKAYLVRSQRATGIGRLMVNIVEGIELKPCRSHGKSNPYCEVTMGSQCHITKTIQDTLNPKWNSNCQFFIKDLEQDVLCITVFERDQFSPDDFLGRTEIRVADIKKDQGSKGPVTKCLLLHEVPTGEIVVRLDLQLFDEP</sequence>
<dbReference type="Gene3D" id="2.60.40.150">
    <property type="entry name" value="C2 domain"/>
    <property type="match status" value="1"/>
</dbReference>
<dbReference type="InterPro" id="IPR000219">
    <property type="entry name" value="DH_dom"/>
</dbReference>
<feature type="domain" description="SH3" evidence="30">
    <location>
        <begin position="842"/>
        <end position="900"/>
    </location>
</feature>
<evidence type="ECO:0000256" key="13">
    <source>
        <dbReference type="ARBA" id="ARBA00022599"/>
    </source>
</evidence>
<dbReference type="Gene3D" id="1.10.238.10">
    <property type="entry name" value="EF-hand"/>
    <property type="match status" value="2"/>
</dbReference>
<feature type="region of interest" description="Disordered" evidence="29">
    <location>
        <begin position="295"/>
        <end position="321"/>
    </location>
</feature>
<feature type="domain" description="SH3" evidence="30">
    <location>
        <begin position="622"/>
        <end position="683"/>
    </location>
</feature>
<evidence type="ECO:0000259" key="35">
    <source>
        <dbReference type="PROSITE" id="PS50222"/>
    </source>
</evidence>
<feature type="domain" description="EH" evidence="34">
    <location>
        <begin position="204"/>
        <end position="293"/>
    </location>
</feature>
<dbReference type="PROSITE" id="PS00018">
    <property type="entry name" value="EF_HAND_1"/>
    <property type="match status" value="2"/>
</dbReference>
<evidence type="ECO:0000313" key="37">
    <source>
        <dbReference type="Proteomes" id="UP000694426"/>
    </source>
</evidence>
<dbReference type="Pfam" id="PF00621">
    <property type="entry name" value="RhoGEF"/>
    <property type="match status" value="1"/>
</dbReference>
<evidence type="ECO:0000256" key="24">
    <source>
        <dbReference type="ARBA" id="ARBA00023273"/>
    </source>
</evidence>
<dbReference type="PROSITE" id="PS00741">
    <property type="entry name" value="DH_1"/>
    <property type="match status" value="1"/>
</dbReference>
<evidence type="ECO:0000256" key="20">
    <source>
        <dbReference type="ARBA" id="ARBA00023054"/>
    </source>
</evidence>
<dbReference type="CDD" id="cd13264">
    <property type="entry name" value="PH_ITSN"/>
    <property type="match status" value="1"/>
</dbReference>
<evidence type="ECO:0000259" key="33">
    <source>
        <dbReference type="PROSITE" id="PS50010"/>
    </source>
</evidence>
<dbReference type="Pfam" id="PF14604">
    <property type="entry name" value="SH3_9"/>
    <property type="match status" value="1"/>
</dbReference>
<feature type="compositionally biased region" description="Polar residues" evidence="29">
    <location>
        <begin position="705"/>
        <end position="730"/>
    </location>
</feature>
<dbReference type="FunFam" id="2.60.40.150:FF:000029">
    <property type="entry name" value="Intersectin 1"/>
    <property type="match status" value="1"/>
</dbReference>
<keyword evidence="10" id="KW-0268">Exocytosis</keyword>
<dbReference type="CDD" id="cd11987">
    <property type="entry name" value="SH3_Intersectin1_1"/>
    <property type="match status" value="1"/>
</dbReference>
<dbReference type="FunFam" id="2.30.29.30:FF:000069">
    <property type="entry name" value="Intersectin 1"/>
    <property type="match status" value="1"/>
</dbReference>
<evidence type="ECO:0000256" key="18">
    <source>
        <dbReference type="ARBA" id="ARBA00022927"/>
    </source>
</evidence>
<dbReference type="GO" id="GO:0035025">
    <property type="term" value="P:positive regulation of Rho protein signal transduction"/>
    <property type="evidence" value="ECO:0007669"/>
    <property type="project" value="TreeGrafter"/>
</dbReference>
<dbReference type="InterPro" id="IPR002048">
    <property type="entry name" value="EF_hand_dom"/>
</dbReference>
<name>A0A8B9CQF3_9AVES</name>
<dbReference type="InterPro" id="IPR000261">
    <property type="entry name" value="EH_dom"/>
</dbReference>
<feature type="domain" description="PH" evidence="31">
    <location>
        <begin position="1296"/>
        <end position="1405"/>
    </location>
</feature>
<reference evidence="36" key="2">
    <citation type="submission" date="2025-09" db="UniProtKB">
        <authorList>
            <consortium name="Ensembl"/>
        </authorList>
    </citation>
    <scope>IDENTIFICATION</scope>
</reference>
<dbReference type="GO" id="GO:0005905">
    <property type="term" value="C:clathrin-coated pit"/>
    <property type="evidence" value="ECO:0007669"/>
    <property type="project" value="UniProtKB-SubCell"/>
</dbReference>
<dbReference type="InterPro" id="IPR035892">
    <property type="entry name" value="C2_domain_sf"/>
</dbReference>
<dbReference type="SMART" id="SM00054">
    <property type="entry name" value="EFh"/>
    <property type="match status" value="2"/>
</dbReference>
<dbReference type="Pfam" id="PF16652">
    <property type="entry name" value="PH_13"/>
    <property type="match status" value="1"/>
</dbReference>
<evidence type="ECO:0000256" key="19">
    <source>
        <dbReference type="ARBA" id="ARBA00023018"/>
    </source>
</evidence>
<organism evidence="36 37">
    <name type="scientific">Anser brachyrhynchus</name>
    <name type="common">Pink-footed goose</name>
    <dbReference type="NCBI Taxonomy" id="132585"/>
    <lineage>
        <taxon>Eukaryota</taxon>
        <taxon>Metazoa</taxon>
        <taxon>Chordata</taxon>
        <taxon>Craniata</taxon>
        <taxon>Vertebrata</taxon>
        <taxon>Euteleostomi</taxon>
        <taxon>Archelosauria</taxon>
        <taxon>Archosauria</taxon>
        <taxon>Dinosauria</taxon>
        <taxon>Saurischia</taxon>
        <taxon>Theropoda</taxon>
        <taxon>Coelurosauria</taxon>
        <taxon>Aves</taxon>
        <taxon>Neognathae</taxon>
        <taxon>Galloanserae</taxon>
        <taxon>Anseriformes</taxon>
        <taxon>Anatidae</taxon>
        <taxon>Anserinae</taxon>
        <taxon>Anser</taxon>
    </lineage>
</organism>
<keyword evidence="16" id="KW-0967">Endosome</keyword>
<dbReference type="CDD" id="cd00160">
    <property type="entry name" value="RhoGEF"/>
    <property type="match status" value="1"/>
</dbReference>
<dbReference type="Gene3D" id="1.20.900.10">
    <property type="entry name" value="Dbl homology (DH) domain"/>
    <property type="match status" value="1"/>
</dbReference>
<dbReference type="FunFam" id="2.30.30.40:FF:000024">
    <property type="entry name" value="Intersectin 1"/>
    <property type="match status" value="1"/>
</dbReference>
<dbReference type="PROSITE" id="PS50010">
    <property type="entry name" value="DH_2"/>
    <property type="match status" value="1"/>
</dbReference>
<evidence type="ECO:0000256" key="27">
    <source>
        <dbReference type="PROSITE-ProRule" id="PRU00192"/>
    </source>
</evidence>
<keyword evidence="12" id="KW-0254">Endocytosis</keyword>
<dbReference type="GO" id="GO:0015031">
    <property type="term" value="P:protein transport"/>
    <property type="evidence" value="ECO:0007669"/>
    <property type="project" value="UniProtKB-KW"/>
</dbReference>
<dbReference type="CDD" id="cd08375">
    <property type="entry name" value="C2_Intersectin"/>
    <property type="match status" value="1"/>
</dbReference>
<dbReference type="SUPFAM" id="SSF48065">
    <property type="entry name" value="DBL homology domain (DH-domain)"/>
    <property type="match status" value="1"/>
</dbReference>
<evidence type="ECO:0000256" key="15">
    <source>
        <dbReference type="ARBA" id="ARBA00022737"/>
    </source>
</evidence>
<gene>
    <name evidence="36" type="primary">ITSN1</name>
</gene>
<dbReference type="GO" id="GO:0006897">
    <property type="term" value="P:endocytosis"/>
    <property type="evidence" value="ECO:0007669"/>
    <property type="project" value="UniProtKB-KW"/>
</dbReference>
<dbReference type="GO" id="GO:0005886">
    <property type="term" value="C:plasma membrane"/>
    <property type="evidence" value="ECO:0007669"/>
    <property type="project" value="UniProtKB-SubCell"/>
</dbReference>
<dbReference type="GO" id="GO:0005635">
    <property type="term" value="C:nuclear envelope"/>
    <property type="evidence" value="ECO:0007669"/>
    <property type="project" value="UniProtKB-SubCell"/>
</dbReference>
<feature type="region of interest" description="Disordered" evidence="29">
    <location>
        <begin position="702"/>
        <end position="730"/>
    </location>
</feature>
<dbReference type="Ensembl" id="ENSABRT00000031058.1">
    <property type="protein sequence ID" value="ENSABRP00000022091.1"/>
    <property type="gene ID" value="ENSABRG00000016749.1"/>
</dbReference>
<evidence type="ECO:0000256" key="25">
    <source>
        <dbReference type="ARBA" id="ARBA00034102"/>
    </source>
</evidence>
<evidence type="ECO:0000256" key="23">
    <source>
        <dbReference type="ARBA" id="ARBA00023242"/>
    </source>
</evidence>
<dbReference type="PANTHER" id="PTHR46006">
    <property type="entry name" value="RHO GUANINE NUCLEOTIDE EXCHANGE FACTOR AT 64C, ISOFORM A"/>
    <property type="match status" value="1"/>
</dbReference>
<protein>
    <recommendedName>
        <fullName evidence="26">Intersectin-1</fullName>
    </recommendedName>
</protein>
<dbReference type="SMART" id="SM00239">
    <property type="entry name" value="C2"/>
    <property type="match status" value="1"/>
</dbReference>
<evidence type="ECO:0000256" key="8">
    <source>
        <dbReference type="ARBA" id="ARBA00022448"/>
    </source>
</evidence>
<dbReference type="Pfam" id="PF07653">
    <property type="entry name" value="SH3_2"/>
    <property type="match status" value="1"/>
</dbReference>
<feature type="domain" description="DH" evidence="33">
    <location>
        <begin position="1071"/>
        <end position="1257"/>
    </location>
</feature>
<dbReference type="PROSITE" id="PS50222">
    <property type="entry name" value="EF_HAND_2"/>
    <property type="match status" value="2"/>
</dbReference>
<evidence type="ECO:0000256" key="1">
    <source>
        <dbReference type="ARBA" id="ARBA00004172"/>
    </source>
</evidence>
<accession>A0A8B9CQF3</accession>
<dbReference type="FunFam" id="2.30.30.40:FF:000122">
    <property type="entry name" value="intersectin-1 isoform X2"/>
    <property type="match status" value="1"/>
</dbReference>
<keyword evidence="18" id="KW-0653">Protein transport</keyword>
<dbReference type="SUPFAM" id="SSF50729">
    <property type="entry name" value="PH domain-like"/>
    <property type="match status" value="1"/>
</dbReference>
<evidence type="ECO:0000256" key="10">
    <source>
        <dbReference type="ARBA" id="ARBA00022483"/>
    </source>
</evidence>
<feature type="domain" description="C2" evidence="32">
    <location>
        <begin position="1413"/>
        <end position="1529"/>
    </location>
</feature>
<dbReference type="PRINTS" id="PR00452">
    <property type="entry name" value="SH3DOMAIN"/>
</dbReference>
<dbReference type="Gene3D" id="2.30.29.30">
    <property type="entry name" value="Pleckstrin-homology domain (PH domain)/Phosphotyrosine-binding domain (PTB)"/>
    <property type="match status" value="1"/>
</dbReference>
<feature type="domain" description="SH3" evidence="30">
    <location>
        <begin position="989"/>
        <end position="1048"/>
    </location>
</feature>
<dbReference type="InterPro" id="IPR051480">
    <property type="entry name" value="Endocytic_GEF_Adapter"/>
</dbReference>
<evidence type="ECO:0000259" key="31">
    <source>
        <dbReference type="PROSITE" id="PS50003"/>
    </source>
</evidence>
<dbReference type="FunFam" id="1.10.238.10:FF:000046">
    <property type="entry name" value="intersectin-1 isoform X2"/>
    <property type="match status" value="1"/>
</dbReference>
<dbReference type="SMART" id="SM00233">
    <property type="entry name" value="PH"/>
    <property type="match status" value="1"/>
</dbReference>
<dbReference type="GO" id="GO:0043005">
    <property type="term" value="C:neuron projection"/>
    <property type="evidence" value="ECO:0007669"/>
    <property type="project" value="UniProtKB-KW"/>
</dbReference>
<dbReference type="InterPro" id="IPR000008">
    <property type="entry name" value="C2_dom"/>
</dbReference>
<keyword evidence="7 27" id="KW-0728">SH3 domain</keyword>
<dbReference type="GeneTree" id="ENSGT00940000157065"/>
<evidence type="ECO:0000256" key="14">
    <source>
        <dbReference type="ARBA" id="ARBA00022723"/>
    </source>
</evidence>
<evidence type="ECO:0000259" key="30">
    <source>
        <dbReference type="PROSITE" id="PS50002"/>
    </source>
</evidence>
<evidence type="ECO:0000256" key="17">
    <source>
        <dbReference type="ARBA" id="ARBA00022837"/>
    </source>
</evidence>
<keyword evidence="23" id="KW-0539">Nucleus</keyword>
<dbReference type="SMART" id="SM00325">
    <property type="entry name" value="RhoGEF"/>
    <property type="match status" value="1"/>
</dbReference>
<evidence type="ECO:0000259" key="32">
    <source>
        <dbReference type="PROSITE" id="PS50004"/>
    </source>
</evidence>
<dbReference type="GO" id="GO:0005085">
    <property type="term" value="F:guanyl-nucleotide exchange factor activity"/>
    <property type="evidence" value="ECO:0007669"/>
    <property type="project" value="InterPro"/>
</dbReference>
<dbReference type="GO" id="GO:0055037">
    <property type="term" value="C:recycling endosome"/>
    <property type="evidence" value="ECO:0007669"/>
    <property type="project" value="UniProtKB-SubCell"/>
</dbReference>
<dbReference type="SMART" id="SM00027">
    <property type="entry name" value="EH"/>
    <property type="match status" value="2"/>
</dbReference>
<evidence type="ECO:0000259" key="34">
    <source>
        <dbReference type="PROSITE" id="PS50031"/>
    </source>
</evidence>
<dbReference type="SMART" id="SM00326">
    <property type="entry name" value="SH3"/>
    <property type="match status" value="5"/>
</dbReference>
<dbReference type="Proteomes" id="UP000694426">
    <property type="component" value="Unplaced"/>
</dbReference>
<feature type="domain" description="EF-hand" evidence="35">
    <location>
        <begin position="237"/>
        <end position="272"/>
    </location>
</feature>
<dbReference type="GO" id="GO:0005509">
    <property type="term" value="F:calcium ion binding"/>
    <property type="evidence" value="ECO:0007669"/>
    <property type="project" value="InterPro"/>
</dbReference>
<evidence type="ECO:0000256" key="5">
    <source>
        <dbReference type="ARBA" id="ARBA00004510"/>
    </source>
</evidence>
<dbReference type="FunFam" id="2.30.30.40:FF:000041">
    <property type="entry name" value="Intersectin 1"/>
    <property type="match status" value="1"/>
</dbReference>
<dbReference type="GO" id="GO:0035556">
    <property type="term" value="P:intracellular signal transduction"/>
    <property type="evidence" value="ECO:0007669"/>
    <property type="project" value="InterPro"/>
</dbReference>
<evidence type="ECO:0000313" key="36">
    <source>
        <dbReference type="Ensembl" id="ENSABRP00000022091.1"/>
    </source>
</evidence>
<dbReference type="SUPFAM" id="SSF50044">
    <property type="entry name" value="SH3-domain"/>
    <property type="match status" value="5"/>
</dbReference>
<dbReference type="CDD" id="cd11993">
    <property type="entry name" value="SH3_Intersectin1_4"/>
    <property type="match status" value="1"/>
</dbReference>
<dbReference type="CDD" id="cd11995">
    <property type="entry name" value="SH3_Intersectin1_5"/>
    <property type="match status" value="1"/>
</dbReference>
<feature type="coiled-coil region" evidence="28">
    <location>
        <begin position="509"/>
        <end position="595"/>
    </location>
</feature>
<evidence type="ECO:0000256" key="22">
    <source>
        <dbReference type="ARBA" id="ARBA00023176"/>
    </source>
</evidence>
<keyword evidence="22" id="KW-0168">Coated pit</keyword>
<dbReference type="InterPro" id="IPR011992">
    <property type="entry name" value="EF-hand-dom_pair"/>
</dbReference>
<proteinExistence type="predicted"/>
<keyword evidence="17" id="KW-0106">Calcium</keyword>
<dbReference type="FunFam" id="1.20.900.10:FF:000011">
    <property type="entry name" value="Intersectin 1"/>
    <property type="match status" value="1"/>
</dbReference>
<dbReference type="SUPFAM" id="SSF49562">
    <property type="entry name" value="C2 domain (Calcium/lipid-binding domain, CaLB)"/>
    <property type="match status" value="1"/>
</dbReference>
<keyword evidence="21" id="KW-0472">Membrane</keyword>
<feature type="domain" description="EH" evidence="34">
    <location>
        <begin position="2"/>
        <end position="90"/>
    </location>
</feature>
<keyword evidence="11" id="KW-0963">Cytoplasm</keyword>
<dbReference type="CDD" id="cd11991">
    <property type="entry name" value="SH3_Intersectin1_3"/>
    <property type="match status" value="1"/>
</dbReference>
<evidence type="ECO:0000256" key="21">
    <source>
        <dbReference type="ARBA" id="ARBA00023136"/>
    </source>
</evidence>
<keyword evidence="8" id="KW-0813">Transport</keyword>
<evidence type="ECO:0000256" key="12">
    <source>
        <dbReference type="ARBA" id="ARBA00022583"/>
    </source>
</evidence>